<evidence type="ECO:0000313" key="2">
    <source>
        <dbReference type="Proteomes" id="UP000233551"/>
    </source>
</evidence>
<comment type="caution">
    <text evidence="1">The sequence shown here is derived from an EMBL/GenBank/DDBJ whole genome shotgun (WGS) entry which is preliminary data.</text>
</comment>
<proteinExistence type="predicted"/>
<keyword evidence="2" id="KW-1185">Reference proteome</keyword>
<accession>A0A2I0HFS4</accession>
<dbReference type="EMBL" id="PGOL01034479">
    <property type="protein sequence ID" value="PKI26224.1"/>
    <property type="molecule type" value="Genomic_DNA"/>
</dbReference>
<dbReference type="AlphaFoldDB" id="A0A2I0HFS4"/>
<protein>
    <submittedName>
        <fullName evidence="1">Uncharacterized protein</fullName>
    </submittedName>
</protein>
<evidence type="ECO:0000313" key="1">
    <source>
        <dbReference type="EMBL" id="PKI26224.1"/>
    </source>
</evidence>
<sequence>MVHGQLQPSGFEIINVLGNEEKIIGYWTPKHGLSKVLSK</sequence>
<gene>
    <name evidence="1" type="ORF">CRG98_049087</name>
</gene>
<feature type="non-terminal residue" evidence="1">
    <location>
        <position position="39"/>
    </location>
</feature>
<name>A0A2I0HFS4_PUNGR</name>
<dbReference type="STRING" id="22663.A0A2I0HFS4"/>
<organism evidence="1 2">
    <name type="scientific">Punica granatum</name>
    <name type="common">Pomegranate</name>
    <dbReference type="NCBI Taxonomy" id="22663"/>
    <lineage>
        <taxon>Eukaryota</taxon>
        <taxon>Viridiplantae</taxon>
        <taxon>Streptophyta</taxon>
        <taxon>Embryophyta</taxon>
        <taxon>Tracheophyta</taxon>
        <taxon>Spermatophyta</taxon>
        <taxon>Magnoliopsida</taxon>
        <taxon>eudicotyledons</taxon>
        <taxon>Gunneridae</taxon>
        <taxon>Pentapetalae</taxon>
        <taxon>rosids</taxon>
        <taxon>malvids</taxon>
        <taxon>Myrtales</taxon>
        <taxon>Lythraceae</taxon>
        <taxon>Punica</taxon>
    </lineage>
</organism>
<dbReference type="Proteomes" id="UP000233551">
    <property type="component" value="Unassembled WGS sequence"/>
</dbReference>
<reference evidence="1 2" key="1">
    <citation type="submission" date="2017-11" db="EMBL/GenBank/DDBJ databases">
        <title>De-novo sequencing of pomegranate (Punica granatum L.) genome.</title>
        <authorList>
            <person name="Akparov Z."/>
            <person name="Amiraslanov A."/>
            <person name="Hajiyeva S."/>
            <person name="Abbasov M."/>
            <person name="Kaur K."/>
            <person name="Hamwieh A."/>
            <person name="Solovyev V."/>
            <person name="Salamov A."/>
            <person name="Braich B."/>
            <person name="Kosarev P."/>
            <person name="Mahmoud A."/>
            <person name="Hajiyev E."/>
            <person name="Babayeva S."/>
            <person name="Izzatullayeva V."/>
            <person name="Mammadov A."/>
            <person name="Mammadov A."/>
            <person name="Sharifova S."/>
            <person name="Ojaghi J."/>
            <person name="Eynullazada K."/>
            <person name="Bayramov B."/>
            <person name="Abdulazimova A."/>
            <person name="Shahmuradov I."/>
        </authorList>
    </citation>
    <scope>NUCLEOTIDE SEQUENCE [LARGE SCALE GENOMIC DNA]</scope>
    <source>
        <strain evidence="2">cv. AG2017</strain>
        <tissue evidence="1">Leaf</tissue>
    </source>
</reference>